<organism evidence="8 9">
    <name type="scientific">Sphagnum troendelagicum</name>
    <dbReference type="NCBI Taxonomy" id="128251"/>
    <lineage>
        <taxon>Eukaryota</taxon>
        <taxon>Viridiplantae</taxon>
        <taxon>Streptophyta</taxon>
        <taxon>Embryophyta</taxon>
        <taxon>Bryophyta</taxon>
        <taxon>Sphagnophytina</taxon>
        <taxon>Sphagnopsida</taxon>
        <taxon>Sphagnales</taxon>
        <taxon>Sphagnaceae</taxon>
        <taxon>Sphagnum</taxon>
    </lineage>
</organism>
<dbReference type="EMBL" id="OZ019907">
    <property type="protein sequence ID" value="CAK9206331.1"/>
    <property type="molecule type" value="Genomic_DNA"/>
</dbReference>
<keyword evidence="4 6" id="KW-1133">Transmembrane helix</keyword>
<feature type="transmembrane region" description="Helical" evidence="6">
    <location>
        <begin position="118"/>
        <end position="136"/>
    </location>
</feature>
<dbReference type="PANTHER" id="PTHR11863">
    <property type="entry name" value="STEROL DESATURASE"/>
    <property type="match status" value="1"/>
</dbReference>
<keyword evidence="3 6" id="KW-0812">Transmembrane</keyword>
<protein>
    <recommendedName>
        <fullName evidence="7">Fatty acid hydroxylase domain-containing protein</fullName>
    </recommendedName>
</protein>
<dbReference type="Proteomes" id="UP001497512">
    <property type="component" value="Chromosome 15"/>
</dbReference>
<proteinExistence type="inferred from homology"/>
<gene>
    <name evidence="8" type="ORF">CSSPTR1EN2_LOCUS8295</name>
</gene>
<evidence type="ECO:0000313" key="8">
    <source>
        <dbReference type="EMBL" id="CAK9206331.1"/>
    </source>
</evidence>
<evidence type="ECO:0000256" key="5">
    <source>
        <dbReference type="ARBA" id="ARBA00023136"/>
    </source>
</evidence>
<dbReference type="InterPro" id="IPR006694">
    <property type="entry name" value="Fatty_acid_hydroxylase"/>
</dbReference>
<feature type="transmembrane region" description="Helical" evidence="6">
    <location>
        <begin position="90"/>
        <end position="112"/>
    </location>
</feature>
<evidence type="ECO:0000256" key="2">
    <source>
        <dbReference type="ARBA" id="ARBA00009324"/>
    </source>
</evidence>
<evidence type="ECO:0000256" key="6">
    <source>
        <dbReference type="SAM" id="Phobius"/>
    </source>
</evidence>
<feature type="domain" description="Fatty acid hydroxylase" evidence="7">
    <location>
        <begin position="131"/>
        <end position="265"/>
    </location>
</feature>
<evidence type="ECO:0000313" key="9">
    <source>
        <dbReference type="Proteomes" id="UP001497512"/>
    </source>
</evidence>
<comment type="similarity">
    <text evidence="2">Belongs to the sterol desaturase family.</text>
</comment>
<dbReference type="Pfam" id="PF04116">
    <property type="entry name" value="FA_hydroxylase"/>
    <property type="match status" value="1"/>
</dbReference>
<name>A0ABP0TVY6_9BRYO</name>
<evidence type="ECO:0000259" key="7">
    <source>
        <dbReference type="Pfam" id="PF04116"/>
    </source>
</evidence>
<dbReference type="InterPro" id="IPR050307">
    <property type="entry name" value="Sterol_Desaturase_Related"/>
</dbReference>
<comment type="subcellular location">
    <subcellularLocation>
        <location evidence="1">Membrane</location>
    </subcellularLocation>
</comment>
<evidence type="ECO:0000256" key="1">
    <source>
        <dbReference type="ARBA" id="ARBA00004370"/>
    </source>
</evidence>
<accession>A0ABP0TVY6</accession>
<keyword evidence="5 6" id="KW-0472">Membrane</keyword>
<evidence type="ECO:0000256" key="3">
    <source>
        <dbReference type="ARBA" id="ARBA00022692"/>
    </source>
</evidence>
<keyword evidence="9" id="KW-1185">Reference proteome</keyword>
<feature type="transmembrane region" description="Helical" evidence="6">
    <location>
        <begin position="35"/>
        <end position="62"/>
    </location>
</feature>
<evidence type="ECO:0000256" key="4">
    <source>
        <dbReference type="ARBA" id="ARBA00022989"/>
    </source>
</evidence>
<sequence length="313" mass="36628">MLPFASVVDAQESLGRNLTYLELQWFRHTSGVSDYMLYCYNIVFLFIIFNLAPLPLVLLDVLQVRAAEKYKLQPGVHNSRDAVWKCYKSVMLLFFTVVGPLQLSSFPAVRFIGVRMGFPLPSFAEVVLHLFVYFLIEDYLNYWIHRWLHQGWLYENIHRVHHEFMSPMSFAAPYAHWAEIILLGVPTFMGPAMVPGHIITLWIWIALRQLEAIDTHSGYDFPWNPTKLIPFYGGAEYHDYHHFVGGKSQSNFASVFTYCDWLYGTDKGYRYLKENNRKEMIAKAKLNSLDTSWMEIDSLKPFPNHHWKQTKLS</sequence>
<reference evidence="8" key="1">
    <citation type="submission" date="2024-02" db="EMBL/GenBank/DDBJ databases">
        <authorList>
            <consortium name="ELIXIR-Norway"/>
            <consortium name="Elixir Norway"/>
        </authorList>
    </citation>
    <scope>NUCLEOTIDE SEQUENCE</scope>
</reference>